<comment type="similarity">
    <text evidence="1">Belongs to the FldB/FldC dehydratase alpha/beta subunit family.</text>
</comment>
<dbReference type="EMBL" id="JACPRF010000419">
    <property type="protein sequence ID" value="MBI2877942.1"/>
    <property type="molecule type" value="Genomic_DNA"/>
</dbReference>
<dbReference type="InterPro" id="IPR010327">
    <property type="entry name" value="FldB/FldC_alpha/beta"/>
</dbReference>
<feature type="non-terminal residue" evidence="2">
    <location>
        <position position="324"/>
    </location>
</feature>
<dbReference type="PANTHER" id="PTHR30548:SF2">
    <property type="entry name" value="2-HYDROXYACYL-COA DEHYDRATASE,D-COMPONENT"/>
    <property type="match status" value="1"/>
</dbReference>
<gene>
    <name evidence="2" type="ORF">HYY20_13785</name>
</gene>
<evidence type="ECO:0000313" key="2">
    <source>
        <dbReference type="EMBL" id="MBI2877942.1"/>
    </source>
</evidence>
<accession>A0A932CSS3</accession>
<sequence length="324" mass="36764">MKIEKVVKSFQKRVDHLRTNCPPGEQSKLLYNEVLKTYFEEAMNARQDGKLLGWASMTAPVELLRAMGVVPFKPEQYVIQNLASGEGLEYIEMGAGYGFNRESCSTHVALVGLAKQGLMPVPDFAYHSANPCDSGITLWDVLSHIYQCPSFFLDYPYHHDAEAVSYLKGELEDLVQFMEERVHRPMDPERLNQTVKTCHEVSHLTIDFQELRKAVPCPVGGRHALNLGITQNASGMPQTVEFVRAFYQETAEKARRGEGAIPQERHRILWLGGMPYYDYRLIDWMEEEFGAVIVADGLNIWPHEKVLLDPSDPLGTLARIMVYS</sequence>
<protein>
    <submittedName>
        <fullName evidence="2">2-hydroxyacyl-CoA dehydratase</fullName>
    </submittedName>
</protein>
<dbReference type="AlphaFoldDB" id="A0A932CSS3"/>
<comment type="caution">
    <text evidence="2">The sequence shown here is derived from an EMBL/GenBank/DDBJ whole genome shotgun (WGS) entry which is preliminary data.</text>
</comment>
<evidence type="ECO:0000313" key="3">
    <source>
        <dbReference type="Proteomes" id="UP000769766"/>
    </source>
</evidence>
<organism evidence="2 3">
    <name type="scientific">Tectimicrobiota bacterium</name>
    <dbReference type="NCBI Taxonomy" id="2528274"/>
    <lineage>
        <taxon>Bacteria</taxon>
        <taxon>Pseudomonadati</taxon>
        <taxon>Nitrospinota/Tectimicrobiota group</taxon>
        <taxon>Candidatus Tectimicrobiota</taxon>
    </lineage>
</organism>
<dbReference type="Proteomes" id="UP000769766">
    <property type="component" value="Unassembled WGS sequence"/>
</dbReference>
<dbReference type="Gene3D" id="3.40.50.11890">
    <property type="match status" value="1"/>
</dbReference>
<proteinExistence type="inferred from homology"/>
<dbReference type="PANTHER" id="PTHR30548">
    <property type="entry name" value="2-HYDROXYGLUTARYL-COA DEHYDRATASE, D-COMPONENT-RELATED"/>
    <property type="match status" value="1"/>
</dbReference>
<name>A0A932CSS3_UNCTE</name>
<dbReference type="Pfam" id="PF06050">
    <property type="entry name" value="HGD-D"/>
    <property type="match status" value="1"/>
</dbReference>
<reference evidence="2" key="1">
    <citation type="submission" date="2020-07" db="EMBL/GenBank/DDBJ databases">
        <title>Huge and variable diversity of episymbiotic CPR bacteria and DPANN archaea in groundwater ecosystems.</title>
        <authorList>
            <person name="He C.Y."/>
            <person name="Keren R."/>
            <person name="Whittaker M."/>
            <person name="Farag I.F."/>
            <person name="Doudna J."/>
            <person name="Cate J.H.D."/>
            <person name="Banfield J.F."/>
        </authorList>
    </citation>
    <scope>NUCLEOTIDE SEQUENCE</scope>
    <source>
        <strain evidence="2">NC_groundwater_672_Ag_B-0.1um_62_36</strain>
    </source>
</reference>
<evidence type="ECO:0000256" key="1">
    <source>
        <dbReference type="ARBA" id="ARBA00005806"/>
    </source>
</evidence>